<dbReference type="Gene3D" id="1.25.40.10">
    <property type="entry name" value="Tetratricopeptide repeat domain"/>
    <property type="match status" value="1"/>
</dbReference>
<keyword evidence="5" id="KW-1185">Reference proteome</keyword>
<organism evidence="4 5">
    <name type="scientific">Dactylosporangium darangshiense</name>
    <dbReference type="NCBI Taxonomy" id="579108"/>
    <lineage>
        <taxon>Bacteria</taxon>
        <taxon>Bacillati</taxon>
        <taxon>Actinomycetota</taxon>
        <taxon>Actinomycetes</taxon>
        <taxon>Micromonosporales</taxon>
        <taxon>Micromonosporaceae</taxon>
        <taxon>Dactylosporangium</taxon>
    </lineage>
</organism>
<evidence type="ECO:0000256" key="2">
    <source>
        <dbReference type="ARBA" id="ARBA00022840"/>
    </source>
</evidence>
<dbReference type="SUPFAM" id="SSF46894">
    <property type="entry name" value="C-terminal effector domain of the bipartite response regulators"/>
    <property type="match status" value="1"/>
</dbReference>
<keyword evidence="2" id="KW-0067">ATP-binding</keyword>
<evidence type="ECO:0000313" key="4">
    <source>
        <dbReference type="EMBL" id="GAA4252564.1"/>
    </source>
</evidence>
<dbReference type="CDD" id="cd06170">
    <property type="entry name" value="LuxR_C_like"/>
    <property type="match status" value="1"/>
</dbReference>
<dbReference type="Pfam" id="PF13424">
    <property type="entry name" value="TPR_12"/>
    <property type="match status" value="1"/>
</dbReference>
<dbReference type="InterPro" id="IPR041664">
    <property type="entry name" value="AAA_16"/>
</dbReference>
<dbReference type="Proteomes" id="UP001500620">
    <property type="component" value="Unassembled WGS sequence"/>
</dbReference>
<dbReference type="InterPro" id="IPR036388">
    <property type="entry name" value="WH-like_DNA-bd_sf"/>
</dbReference>
<dbReference type="SUPFAM" id="SSF48452">
    <property type="entry name" value="TPR-like"/>
    <property type="match status" value="1"/>
</dbReference>
<dbReference type="SMART" id="SM00421">
    <property type="entry name" value="HTH_LUXR"/>
    <property type="match status" value="1"/>
</dbReference>
<proteinExistence type="predicted"/>
<sequence>MTDAGFVGRGRELAVLAGRLAAGDGGGVVLVEGPAGVGKTMLVDRAVRQAGVAAVRGYCPAEPAPPLWPWRAALRRAGLRLAPESEVEPGAAASARFAALARMSDALLDGDPAVIVLEDLHWADAASLDLLRQVAQGAACGGLTVIGTVRSPAPEEAALRLAGLGRYGAVTIPLAPFTVDEVAELVAPAVAAEVYTRTGGLPLLVSAVRAGHDSSDLPAVVRALLAALTPAQLAVVEAAAVLGEEVDEALLAATLAGDVADALTAAWHAGLLAVAGDGSGYRFTHALVRDGIVARLEPAARRRLARDAALALEAGGGEPAARIAALWRQAGPAPDARRAAATWSRAAAAQARAAHAYDDAVGHLADVLADLSAANASEAARAELLIELGRAEYLAGRYDRCLARCAAAADLADGAGRGDLVAASALVLHGVTYPQAGGVVTRLCQRALAYADLGDGLHARVLAQLAVMAADGGRVAQAEGWAQVALSLATGSGDPHAELDAARARELTLVDARDMPERLRLGDIVADRADALGQPLTALIGHEWRMQTGYLMNRPDVVESAAAAIEELATRAPLPVLQWHRHRMLASRAAFSGRFDEAAEHSHRAMAIARASGDHTAAGMHFAHAVHVAVLRGDPSALPEGLEAAYAAAPPAPLVDVVRANALVLAGSLSEARELYDRLRARMPLPADHPAWVAILIQLVPLIEQFADAPAAEIAYRQLLPFRSYTGALGTATAFFHGTVSRHLGQFAAVAGNTTTAVELLREALDRNRAMGARPETAQTSLLLARLLRSRGDLAEAATLAQDALTIATRLDMPGTVTAAGTLSAGIAAERHDADPLTTREREIAALLVQALTNRQIAARLVLSERTIESHVRSILAKTQCANRTEFVARWQRP</sequence>
<name>A0ABP8DCJ8_9ACTN</name>
<gene>
    <name evidence="4" type="ORF">GCM10022255_049870</name>
</gene>
<dbReference type="InterPro" id="IPR027417">
    <property type="entry name" value="P-loop_NTPase"/>
</dbReference>
<protein>
    <submittedName>
        <fullName evidence="4">AAA family ATPase</fullName>
    </submittedName>
</protein>
<evidence type="ECO:0000313" key="5">
    <source>
        <dbReference type="Proteomes" id="UP001500620"/>
    </source>
</evidence>
<accession>A0ABP8DCJ8</accession>
<comment type="caution">
    <text evidence="4">The sequence shown here is derived from an EMBL/GenBank/DDBJ whole genome shotgun (WGS) entry which is preliminary data.</text>
</comment>
<keyword evidence="1" id="KW-0547">Nucleotide-binding</keyword>
<dbReference type="EMBL" id="BAABAT010000013">
    <property type="protein sequence ID" value="GAA4252564.1"/>
    <property type="molecule type" value="Genomic_DNA"/>
</dbReference>
<dbReference type="PANTHER" id="PTHR16305">
    <property type="entry name" value="TESTICULAR SOLUBLE ADENYLYL CYCLASE"/>
    <property type="match status" value="1"/>
</dbReference>
<dbReference type="InterPro" id="IPR000792">
    <property type="entry name" value="Tscrpt_reg_LuxR_C"/>
</dbReference>
<reference evidence="5" key="1">
    <citation type="journal article" date="2019" name="Int. J. Syst. Evol. Microbiol.">
        <title>The Global Catalogue of Microorganisms (GCM) 10K type strain sequencing project: providing services to taxonomists for standard genome sequencing and annotation.</title>
        <authorList>
            <consortium name="The Broad Institute Genomics Platform"/>
            <consortium name="The Broad Institute Genome Sequencing Center for Infectious Disease"/>
            <person name="Wu L."/>
            <person name="Ma J."/>
        </authorList>
    </citation>
    <scope>NUCLEOTIDE SEQUENCE [LARGE SCALE GENOMIC DNA]</scope>
    <source>
        <strain evidence="5">JCM 17441</strain>
    </source>
</reference>
<dbReference type="Pfam" id="PF00196">
    <property type="entry name" value="GerE"/>
    <property type="match status" value="1"/>
</dbReference>
<dbReference type="InterPro" id="IPR016032">
    <property type="entry name" value="Sig_transdc_resp-reg_C-effctor"/>
</dbReference>
<dbReference type="Gene3D" id="1.10.10.10">
    <property type="entry name" value="Winged helix-like DNA-binding domain superfamily/Winged helix DNA-binding domain"/>
    <property type="match status" value="1"/>
</dbReference>
<evidence type="ECO:0000256" key="1">
    <source>
        <dbReference type="ARBA" id="ARBA00022741"/>
    </source>
</evidence>
<dbReference type="PRINTS" id="PR00038">
    <property type="entry name" value="HTHLUXR"/>
</dbReference>
<dbReference type="PROSITE" id="PS50043">
    <property type="entry name" value="HTH_LUXR_2"/>
    <property type="match status" value="1"/>
</dbReference>
<dbReference type="InterPro" id="IPR011990">
    <property type="entry name" value="TPR-like_helical_dom_sf"/>
</dbReference>
<dbReference type="Pfam" id="PF13191">
    <property type="entry name" value="AAA_16"/>
    <property type="match status" value="1"/>
</dbReference>
<dbReference type="PANTHER" id="PTHR16305:SF35">
    <property type="entry name" value="TRANSCRIPTIONAL ACTIVATOR DOMAIN"/>
    <property type="match status" value="1"/>
</dbReference>
<feature type="domain" description="HTH luxR-type" evidence="3">
    <location>
        <begin position="830"/>
        <end position="894"/>
    </location>
</feature>
<dbReference type="SUPFAM" id="SSF52540">
    <property type="entry name" value="P-loop containing nucleoside triphosphate hydrolases"/>
    <property type="match status" value="1"/>
</dbReference>
<evidence type="ECO:0000259" key="3">
    <source>
        <dbReference type="PROSITE" id="PS50043"/>
    </source>
</evidence>